<dbReference type="Ensembl" id="ENSSAUT00010019943.1">
    <property type="protein sequence ID" value="ENSSAUP00010018887.1"/>
    <property type="gene ID" value="ENSSAUG00010008517.1"/>
</dbReference>
<dbReference type="InterPro" id="IPR001304">
    <property type="entry name" value="C-type_lectin-like"/>
</dbReference>
<reference evidence="4" key="3">
    <citation type="submission" date="2025-09" db="UniProtKB">
        <authorList>
            <consortium name="Ensembl"/>
        </authorList>
    </citation>
    <scope>IDENTIFICATION</scope>
</reference>
<evidence type="ECO:0000259" key="3">
    <source>
        <dbReference type="PROSITE" id="PS50041"/>
    </source>
</evidence>
<name>A0A671UWU3_SPAAU</name>
<reference evidence="4" key="2">
    <citation type="submission" date="2025-08" db="UniProtKB">
        <authorList>
            <consortium name="Ensembl"/>
        </authorList>
    </citation>
    <scope>IDENTIFICATION</scope>
</reference>
<dbReference type="SUPFAM" id="SSF56436">
    <property type="entry name" value="C-type lectin-like"/>
    <property type="match status" value="1"/>
</dbReference>
<dbReference type="Proteomes" id="UP000472265">
    <property type="component" value="Chromosome 1"/>
</dbReference>
<gene>
    <name evidence="4" type="primary">LOC115588436</name>
</gene>
<reference evidence="4" key="1">
    <citation type="submission" date="2021-04" db="EMBL/GenBank/DDBJ databases">
        <authorList>
            <consortium name="Wellcome Sanger Institute Data Sharing"/>
        </authorList>
    </citation>
    <scope>NUCLEOTIDE SEQUENCE [LARGE SCALE GENOMIC DNA]</scope>
</reference>
<keyword evidence="5" id="KW-1185">Reference proteome</keyword>
<dbReference type="PROSITE" id="PS50041">
    <property type="entry name" value="C_TYPE_LECTIN_2"/>
    <property type="match status" value="1"/>
</dbReference>
<dbReference type="OMA" id="ENEQMPA"/>
<dbReference type="Gene3D" id="3.10.100.10">
    <property type="entry name" value="Mannose-Binding Protein A, subunit A"/>
    <property type="match status" value="1"/>
</dbReference>
<keyword evidence="1" id="KW-1015">Disulfide bond</keyword>
<sequence length="240" mass="26801">MRTRRAAMRTCVIKGLGQVCSGAHGSALSLLTVLFLHIEQPVNISMKTVLVLSILLWAASAAPAEDKEKASEAAVEAPKEQKAGPPEMEDKITMMGDEVLVQEESVPDNKDARFNFCPDGWFSHGSRCFMFVNTPMTWYSAEEHCNILGAHLASVTNPREYSFLQQITQTAGQSIAWLGGFNLQGQWMWIDREGFYYTNWYLSSSSSSYPCIHLRSTNGWGNTRCSNSYRFICSKDPFGC</sequence>
<dbReference type="InterPro" id="IPR016187">
    <property type="entry name" value="CTDL_fold"/>
</dbReference>
<protein>
    <recommendedName>
        <fullName evidence="3">C-type lectin domain-containing protein</fullName>
    </recommendedName>
</protein>
<evidence type="ECO:0000256" key="1">
    <source>
        <dbReference type="ARBA" id="ARBA00023157"/>
    </source>
</evidence>
<dbReference type="SMART" id="SM00034">
    <property type="entry name" value="CLECT"/>
    <property type="match status" value="1"/>
</dbReference>
<feature type="domain" description="C-type lectin" evidence="3">
    <location>
        <begin position="124"/>
        <end position="234"/>
    </location>
</feature>
<organism evidence="4 5">
    <name type="scientific">Sparus aurata</name>
    <name type="common">Gilthead sea bream</name>
    <dbReference type="NCBI Taxonomy" id="8175"/>
    <lineage>
        <taxon>Eukaryota</taxon>
        <taxon>Metazoa</taxon>
        <taxon>Chordata</taxon>
        <taxon>Craniata</taxon>
        <taxon>Vertebrata</taxon>
        <taxon>Euteleostomi</taxon>
        <taxon>Actinopterygii</taxon>
        <taxon>Neopterygii</taxon>
        <taxon>Teleostei</taxon>
        <taxon>Neoteleostei</taxon>
        <taxon>Acanthomorphata</taxon>
        <taxon>Eupercaria</taxon>
        <taxon>Spariformes</taxon>
        <taxon>Sparidae</taxon>
        <taxon>Sparus</taxon>
    </lineage>
</organism>
<accession>A0A671UWU3</accession>
<dbReference type="CDD" id="cd00037">
    <property type="entry name" value="CLECT"/>
    <property type="match status" value="1"/>
</dbReference>
<dbReference type="InterPro" id="IPR018378">
    <property type="entry name" value="C-type_lectin_CS"/>
</dbReference>
<dbReference type="InterPro" id="IPR050111">
    <property type="entry name" value="C-type_lectin/snaclec_domain"/>
</dbReference>
<proteinExistence type="predicted"/>
<evidence type="ECO:0000313" key="5">
    <source>
        <dbReference type="Proteomes" id="UP000472265"/>
    </source>
</evidence>
<evidence type="ECO:0000313" key="4">
    <source>
        <dbReference type="Ensembl" id="ENSSAUP00010018887.1"/>
    </source>
</evidence>
<evidence type="ECO:0000256" key="2">
    <source>
        <dbReference type="SAM" id="MobiDB-lite"/>
    </source>
</evidence>
<feature type="region of interest" description="Disordered" evidence="2">
    <location>
        <begin position="69"/>
        <end position="88"/>
    </location>
</feature>
<dbReference type="PANTHER" id="PTHR22803">
    <property type="entry name" value="MANNOSE, PHOSPHOLIPASE, LECTIN RECEPTOR RELATED"/>
    <property type="match status" value="1"/>
</dbReference>
<dbReference type="InterPro" id="IPR016186">
    <property type="entry name" value="C-type_lectin-like/link_sf"/>
</dbReference>
<dbReference type="AlphaFoldDB" id="A0A671UWU3"/>
<dbReference type="PROSITE" id="PS00615">
    <property type="entry name" value="C_TYPE_LECTIN_1"/>
    <property type="match status" value="1"/>
</dbReference>
<dbReference type="Pfam" id="PF00059">
    <property type="entry name" value="Lectin_C"/>
    <property type="match status" value="1"/>
</dbReference>
<dbReference type="InParanoid" id="A0A671UWU3"/>
<dbReference type="GeneTree" id="ENSGT00940000166507"/>